<dbReference type="PROSITE" id="PS51186">
    <property type="entry name" value="GNAT"/>
    <property type="match status" value="1"/>
</dbReference>
<feature type="domain" description="N-acetyltransferase" evidence="3">
    <location>
        <begin position="28"/>
        <end position="175"/>
    </location>
</feature>
<evidence type="ECO:0000313" key="4">
    <source>
        <dbReference type="EMBL" id="ADI21993.1"/>
    </source>
</evidence>
<dbReference type="InterPro" id="IPR050680">
    <property type="entry name" value="YpeA/RimI_acetyltransf"/>
</dbReference>
<sequence length="189" mass="20291">MPSGGVPRVLLSVLGADVGSADERSGLGRIRLAESQDADVLETLIASSLVSSWSAATVARELSLPSSRIWLFQVDSEAGPTVSGFLVARRVVSDLEVHAIGVEAAYRRRSIASRLFREALEWAQEEGLENVCLEVAAGNAPALSLYRSLGFMVVGARPRYYPDGEDALLLERRVDSSPGSPLTQRPVVQ</sequence>
<name>E7C3G9_9BACT</name>
<dbReference type="CDD" id="cd04301">
    <property type="entry name" value="NAT_SF"/>
    <property type="match status" value="1"/>
</dbReference>
<dbReference type="PANTHER" id="PTHR43420:SF12">
    <property type="entry name" value="N-ACETYLTRANSFERASE DOMAIN-CONTAINING PROTEIN"/>
    <property type="match status" value="1"/>
</dbReference>
<proteinExistence type="predicted"/>
<evidence type="ECO:0000259" key="3">
    <source>
        <dbReference type="PROSITE" id="PS51186"/>
    </source>
</evidence>
<dbReference type="Gene3D" id="3.40.630.30">
    <property type="match status" value="1"/>
</dbReference>
<dbReference type="GO" id="GO:0016747">
    <property type="term" value="F:acyltransferase activity, transferring groups other than amino-acyl groups"/>
    <property type="evidence" value="ECO:0007669"/>
    <property type="project" value="InterPro"/>
</dbReference>
<evidence type="ECO:0000256" key="1">
    <source>
        <dbReference type="ARBA" id="ARBA00022679"/>
    </source>
</evidence>
<dbReference type="InterPro" id="IPR000182">
    <property type="entry name" value="GNAT_dom"/>
</dbReference>
<keyword evidence="2" id="KW-0012">Acyltransferase</keyword>
<protein>
    <submittedName>
        <fullName evidence="4">Acetyltransferases</fullName>
    </submittedName>
</protein>
<dbReference type="Pfam" id="PF00583">
    <property type="entry name" value="Acetyltransf_1"/>
    <property type="match status" value="1"/>
</dbReference>
<dbReference type="PANTHER" id="PTHR43420">
    <property type="entry name" value="ACETYLTRANSFERASE"/>
    <property type="match status" value="1"/>
</dbReference>
<reference evidence="4" key="1">
    <citation type="submission" date="2010-01" db="EMBL/GenBank/DDBJ databases">
        <title>Genome fragments of uncultured bacteria from the North Pacific subtropical Gyre.</title>
        <authorList>
            <person name="Pham V.D."/>
            <person name="Delong E.F."/>
        </authorList>
    </citation>
    <scope>NUCLEOTIDE SEQUENCE</scope>
</reference>
<organism evidence="4">
    <name type="scientific">uncultured myxobacterium HF0200_01L06</name>
    <dbReference type="NCBI Taxonomy" id="723556"/>
    <lineage>
        <taxon>Bacteria</taxon>
        <taxon>Pseudomonadati</taxon>
        <taxon>Myxococcota</taxon>
        <taxon>Myxococcia</taxon>
        <taxon>Myxococcales</taxon>
        <taxon>environmental samples</taxon>
    </lineage>
</organism>
<dbReference type="EMBL" id="GU567972">
    <property type="protein sequence ID" value="ADI21993.1"/>
    <property type="molecule type" value="Genomic_DNA"/>
</dbReference>
<dbReference type="AlphaFoldDB" id="E7C3G9"/>
<accession>E7C3G9</accession>
<dbReference type="InterPro" id="IPR016181">
    <property type="entry name" value="Acyl_CoA_acyltransferase"/>
</dbReference>
<dbReference type="SUPFAM" id="SSF55729">
    <property type="entry name" value="Acyl-CoA N-acyltransferases (Nat)"/>
    <property type="match status" value="1"/>
</dbReference>
<keyword evidence="1 4" id="KW-0808">Transferase</keyword>
<evidence type="ECO:0000256" key="2">
    <source>
        <dbReference type="ARBA" id="ARBA00023315"/>
    </source>
</evidence>